<dbReference type="SUPFAM" id="SSF69047">
    <property type="entry name" value="Hypothetical protein YjbJ"/>
    <property type="match status" value="1"/>
</dbReference>
<organism evidence="1">
    <name type="scientific">Caulobacter sp. (strain K31)</name>
    <dbReference type="NCBI Taxonomy" id="366602"/>
    <lineage>
        <taxon>Bacteria</taxon>
        <taxon>Pseudomonadati</taxon>
        <taxon>Pseudomonadota</taxon>
        <taxon>Alphaproteobacteria</taxon>
        <taxon>Caulobacterales</taxon>
        <taxon>Caulobacteraceae</taxon>
        <taxon>Caulobacter</taxon>
    </lineage>
</organism>
<protein>
    <recommendedName>
        <fullName evidence="2">CsbD family protein</fullName>
    </recommendedName>
</protein>
<dbReference type="eggNOG" id="ENOG5032WVN">
    <property type="taxonomic scope" value="Bacteria"/>
</dbReference>
<sequence>MVNKHEIEGQWKIISGRIHQLWSEAFNDKEGAIKGELTEIAGLLQREFGLTLDEANKQLDRWRADAQPQALIEAQWLRFNDVLQDRWTDLRVRLQDGRAKAEDLREVVEANVGDLITDLEARYQISKEEAAAQVQAWLDEARRWIEANRPSKS</sequence>
<evidence type="ECO:0008006" key="2">
    <source>
        <dbReference type="Google" id="ProtNLM"/>
    </source>
</evidence>
<dbReference type="Gene3D" id="1.10.1470.10">
    <property type="entry name" value="YjbJ"/>
    <property type="match status" value="2"/>
</dbReference>
<dbReference type="EMBL" id="CP000927">
    <property type="protein sequence ID" value="ABZ71089.1"/>
    <property type="molecule type" value="Genomic_DNA"/>
</dbReference>
<gene>
    <name evidence="1" type="ordered locus">Caul_1960</name>
</gene>
<proteinExistence type="predicted"/>
<reference evidence="1" key="1">
    <citation type="submission" date="2008-01" db="EMBL/GenBank/DDBJ databases">
        <title>Complete sequence of chromosome of Caulobacter sp. K31.</title>
        <authorList>
            <consortium name="US DOE Joint Genome Institute"/>
            <person name="Copeland A."/>
            <person name="Lucas S."/>
            <person name="Lapidus A."/>
            <person name="Barry K."/>
            <person name="Glavina del Rio T."/>
            <person name="Dalin E."/>
            <person name="Tice H."/>
            <person name="Pitluck S."/>
            <person name="Bruce D."/>
            <person name="Goodwin L."/>
            <person name="Thompson L.S."/>
            <person name="Brettin T."/>
            <person name="Detter J.C."/>
            <person name="Han C."/>
            <person name="Schmutz J."/>
            <person name="Larimer F."/>
            <person name="Land M."/>
            <person name="Hauser L."/>
            <person name="Kyrpides N."/>
            <person name="Kim E."/>
            <person name="Stephens C."/>
            <person name="Richardson P."/>
        </authorList>
    </citation>
    <scope>NUCLEOTIDE SEQUENCE [LARGE SCALE GENOMIC DNA]</scope>
    <source>
        <strain evidence="1">K31</strain>
    </source>
</reference>
<evidence type="ECO:0000313" key="1">
    <source>
        <dbReference type="EMBL" id="ABZ71089.1"/>
    </source>
</evidence>
<dbReference type="OrthoDB" id="7468393at2"/>
<name>B0T5T1_CAUSK</name>
<dbReference type="HOGENOM" id="CLU_1709755_0_0_5"/>
<dbReference type="AlphaFoldDB" id="B0T5T1"/>
<dbReference type="STRING" id="366602.Caul_1960"/>
<dbReference type="KEGG" id="cak:Caul_1960"/>
<dbReference type="InterPro" id="IPR036629">
    <property type="entry name" value="YjbJ_sf"/>
</dbReference>
<accession>B0T5T1</accession>